<evidence type="ECO:0000256" key="1">
    <source>
        <dbReference type="SAM" id="Coils"/>
    </source>
</evidence>
<proteinExistence type="predicted"/>
<comment type="caution">
    <text evidence="2">The sequence shown here is derived from an EMBL/GenBank/DDBJ whole genome shotgun (WGS) entry which is preliminary data.</text>
</comment>
<keyword evidence="1" id="KW-0175">Coiled coil</keyword>
<organism evidence="2 3">
    <name type="scientific">Rhizophagus irregularis</name>
    <dbReference type="NCBI Taxonomy" id="588596"/>
    <lineage>
        <taxon>Eukaryota</taxon>
        <taxon>Fungi</taxon>
        <taxon>Fungi incertae sedis</taxon>
        <taxon>Mucoromycota</taxon>
        <taxon>Glomeromycotina</taxon>
        <taxon>Glomeromycetes</taxon>
        <taxon>Glomerales</taxon>
        <taxon>Glomeraceae</taxon>
        <taxon>Rhizophagus</taxon>
    </lineage>
</organism>
<evidence type="ECO:0000313" key="3">
    <source>
        <dbReference type="Proteomes" id="UP000234323"/>
    </source>
</evidence>
<dbReference type="PANTHER" id="PTHR34415">
    <property type="entry name" value="INTEGRASE CATALYTIC DOMAIN-CONTAINING PROTEIN"/>
    <property type="match status" value="1"/>
</dbReference>
<dbReference type="Proteomes" id="UP000234323">
    <property type="component" value="Unassembled WGS sequence"/>
</dbReference>
<name>A0A2I1H453_9GLOM</name>
<feature type="coiled-coil region" evidence="1">
    <location>
        <begin position="211"/>
        <end position="238"/>
    </location>
</feature>
<dbReference type="VEuPathDB" id="FungiDB:FUN_011147"/>
<accession>A0A2I1H453</accession>
<reference evidence="2 3" key="1">
    <citation type="submission" date="2015-10" db="EMBL/GenBank/DDBJ databases">
        <title>Genome analyses suggest a sexual origin of heterokaryosis in a supposedly ancient asexual fungus.</title>
        <authorList>
            <person name="Ropars J."/>
            <person name="Sedzielewska K."/>
            <person name="Noel J."/>
            <person name="Charron P."/>
            <person name="Farinelli L."/>
            <person name="Marton T."/>
            <person name="Kruger M."/>
            <person name="Pelin A."/>
            <person name="Brachmann A."/>
            <person name="Corradi N."/>
        </authorList>
    </citation>
    <scope>NUCLEOTIDE SEQUENCE [LARGE SCALE GENOMIC DNA]</scope>
    <source>
        <strain evidence="2 3">A4</strain>
    </source>
</reference>
<keyword evidence="3" id="KW-1185">Reference proteome</keyword>
<dbReference type="EMBL" id="LLXI01001433">
    <property type="protein sequence ID" value="PKY53653.1"/>
    <property type="molecule type" value="Genomic_DNA"/>
</dbReference>
<protein>
    <submittedName>
        <fullName evidence="2">Uncharacterized protein</fullName>
    </submittedName>
</protein>
<dbReference type="PANTHER" id="PTHR34415:SF1">
    <property type="entry name" value="INTEGRASE CATALYTIC DOMAIN-CONTAINING PROTEIN"/>
    <property type="match status" value="1"/>
</dbReference>
<dbReference type="AlphaFoldDB" id="A0A2I1H453"/>
<evidence type="ECO:0000313" key="2">
    <source>
        <dbReference type="EMBL" id="PKY53653.1"/>
    </source>
</evidence>
<gene>
    <name evidence="2" type="ORF">RhiirA4_547753</name>
</gene>
<dbReference type="VEuPathDB" id="FungiDB:FUN_011642"/>
<sequence>MNIYIGQAQKNKIHINYFDENEKQKKNCIITWNDAQEFPIFSEDKKRSQSKNHKRIGIHLELAGDQYDMNSLPYLKAYEGCSRNIKEEFIKPYETLNNIIKKNAWLRNYTQEEKRDEIYNNKIEKIDNIIKVDKNFINLIKNSILENEELISGSKRRFCLLINIIKNKSKVNEKGKRIYFYNIIWKIKELDLEEDSKEEMGALHKFKKIYLKNKIEDIDEYEELAQKLITELNKNDIEAQTKKLQTINMFLFGIITATARSKTTTKGQKRFKLSSEYIFEGIKICNLAFLIIYGIGEKYWRNIRNHFMQHGISPRIHKATGKVSNFALSFEKVLEVISFLQIMETFMDYLHLAGKEREFYRNCIQLSKTFIRQIPNYPNLLHPNEPNTLDFENHISWDYAEQIKIPYSSQQEGSTYFKSLYNIQVFGICEDAFSIQRNYLIKEEESIGKGANAVISFVHNYFRIYGLGETKLHGKLHVDYIPKLPIHSWFTYNEVDNLDDLIKVVETSTTGGFNKVQTIFDKNKNKVVHFYNWTEFLLKFFKPIPNILKYHHFILSKNNIGQVDIKEAIDRLLPERKWYLYEQVRQYIGNPQKQDEYCLMPDIPKPKQSTKK</sequence>